<dbReference type="EMBL" id="LS974622">
    <property type="protein sequence ID" value="CAG7873294.1"/>
    <property type="molecule type" value="Genomic_DNA"/>
</dbReference>
<accession>A0A8D9DFV0</accession>
<protein>
    <submittedName>
        <fullName evidence="1">Uncharacterized protein</fullName>
    </submittedName>
</protein>
<evidence type="ECO:0000313" key="2">
    <source>
        <dbReference type="Proteomes" id="UP000694005"/>
    </source>
</evidence>
<organism evidence="1 2">
    <name type="scientific">Brassica campestris</name>
    <name type="common">Field mustard</name>
    <dbReference type="NCBI Taxonomy" id="3711"/>
    <lineage>
        <taxon>Eukaryota</taxon>
        <taxon>Viridiplantae</taxon>
        <taxon>Streptophyta</taxon>
        <taxon>Embryophyta</taxon>
        <taxon>Tracheophyta</taxon>
        <taxon>Spermatophyta</taxon>
        <taxon>Magnoliopsida</taxon>
        <taxon>eudicotyledons</taxon>
        <taxon>Gunneridae</taxon>
        <taxon>Pentapetalae</taxon>
        <taxon>rosids</taxon>
        <taxon>malvids</taxon>
        <taxon>Brassicales</taxon>
        <taxon>Brassicaceae</taxon>
        <taxon>Brassiceae</taxon>
        <taxon>Brassica</taxon>
    </lineage>
</organism>
<proteinExistence type="predicted"/>
<sequence>MIYNAQHINQTMVQSNKEGLTQGFYPAMLSYFFLMVHNAASDLQKI</sequence>
<evidence type="ECO:0000313" key="1">
    <source>
        <dbReference type="EMBL" id="CAG7873294.1"/>
    </source>
</evidence>
<name>A0A8D9DFV0_BRACM</name>
<reference evidence="1 2" key="1">
    <citation type="submission" date="2021-07" db="EMBL/GenBank/DDBJ databases">
        <authorList>
            <consortium name="Genoscope - CEA"/>
            <person name="William W."/>
        </authorList>
    </citation>
    <scope>NUCLEOTIDE SEQUENCE [LARGE SCALE GENOMIC DNA]</scope>
</reference>
<dbReference type="Proteomes" id="UP000694005">
    <property type="component" value="Chromosome A06"/>
</dbReference>
<dbReference type="AlphaFoldDB" id="A0A8D9DFV0"/>
<dbReference type="Gramene" id="A06p55340.2_BraZ1">
    <property type="protein sequence ID" value="A06p55340.2_BraZ1.CDS"/>
    <property type="gene ID" value="A06g55340.2_BraZ1"/>
</dbReference>
<gene>
    <name evidence="1" type="ORF">BRAPAZ1V2_A06P55340.2</name>
</gene>